<dbReference type="InterPro" id="IPR011706">
    <property type="entry name" value="Cu-oxidase_C"/>
</dbReference>
<evidence type="ECO:0000256" key="3">
    <source>
        <dbReference type="ARBA" id="ARBA00023002"/>
    </source>
</evidence>
<feature type="chain" id="PRO_5040496689" evidence="5">
    <location>
        <begin position="26"/>
        <end position="551"/>
    </location>
</feature>
<proteinExistence type="inferred from homology"/>
<evidence type="ECO:0000313" key="10">
    <source>
        <dbReference type="Proteomes" id="UP000789508"/>
    </source>
</evidence>
<dbReference type="EMBL" id="CAJVPS010001391">
    <property type="protein sequence ID" value="CAG8536268.1"/>
    <property type="molecule type" value="Genomic_DNA"/>
</dbReference>
<comment type="caution">
    <text evidence="9">The sequence shown here is derived from an EMBL/GenBank/DDBJ whole genome shotgun (WGS) entry which is preliminary data.</text>
</comment>
<dbReference type="Pfam" id="PF00394">
    <property type="entry name" value="Cu-oxidase"/>
    <property type="match status" value="1"/>
</dbReference>
<keyword evidence="2" id="KW-0479">Metal-binding</keyword>
<feature type="domain" description="Plastocyanin-like" evidence="8">
    <location>
        <begin position="53"/>
        <end position="164"/>
    </location>
</feature>
<feature type="domain" description="Plastocyanin-like" evidence="7">
    <location>
        <begin position="410"/>
        <end position="520"/>
    </location>
</feature>
<evidence type="ECO:0000256" key="5">
    <source>
        <dbReference type="SAM" id="SignalP"/>
    </source>
</evidence>
<evidence type="ECO:0000313" key="9">
    <source>
        <dbReference type="EMBL" id="CAG8536268.1"/>
    </source>
</evidence>
<evidence type="ECO:0000256" key="2">
    <source>
        <dbReference type="ARBA" id="ARBA00022723"/>
    </source>
</evidence>
<keyword evidence="4" id="KW-0186">Copper</keyword>
<dbReference type="InterPro" id="IPR033138">
    <property type="entry name" value="Cu_oxidase_CS"/>
</dbReference>
<dbReference type="SUPFAM" id="SSF49503">
    <property type="entry name" value="Cupredoxins"/>
    <property type="match status" value="3"/>
</dbReference>
<organism evidence="9 10">
    <name type="scientific">Ambispora leptoticha</name>
    <dbReference type="NCBI Taxonomy" id="144679"/>
    <lineage>
        <taxon>Eukaryota</taxon>
        <taxon>Fungi</taxon>
        <taxon>Fungi incertae sedis</taxon>
        <taxon>Mucoromycota</taxon>
        <taxon>Glomeromycotina</taxon>
        <taxon>Glomeromycetes</taxon>
        <taxon>Archaeosporales</taxon>
        <taxon>Ambisporaceae</taxon>
        <taxon>Ambispora</taxon>
    </lineage>
</organism>
<dbReference type="AlphaFoldDB" id="A0A9N9FHC9"/>
<name>A0A9N9FHC9_9GLOM</name>
<dbReference type="PANTHER" id="PTHR11709:SF511">
    <property type="entry name" value="LACCASE"/>
    <property type="match status" value="1"/>
</dbReference>
<evidence type="ECO:0000256" key="4">
    <source>
        <dbReference type="ARBA" id="ARBA00023008"/>
    </source>
</evidence>
<dbReference type="InterPro" id="IPR002355">
    <property type="entry name" value="Cu_oxidase_Cu_BS"/>
</dbReference>
<reference evidence="9" key="1">
    <citation type="submission" date="2021-06" db="EMBL/GenBank/DDBJ databases">
        <authorList>
            <person name="Kallberg Y."/>
            <person name="Tangrot J."/>
            <person name="Rosling A."/>
        </authorList>
    </citation>
    <scope>NUCLEOTIDE SEQUENCE</scope>
    <source>
        <strain evidence="9">FL130A</strain>
    </source>
</reference>
<dbReference type="InterPro" id="IPR011707">
    <property type="entry name" value="Cu-oxidase-like_N"/>
</dbReference>
<comment type="similarity">
    <text evidence="1">Belongs to the multicopper oxidase family.</text>
</comment>
<dbReference type="GO" id="GO:0016491">
    <property type="term" value="F:oxidoreductase activity"/>
    <property type="evidence" value="ECO:0007669"/>
    <property type="project" value="UniProtKB-KW"/>
</dbReference>
<dbReference type="GO" id="GO:0005507">
    <property type="term" value="F:copper ion binding"/>
    <property type="evidence" value="ECO:0007669"/>
    <property type="project" value="InterPro"/>
</dbReference>
<sequence length="551" mass="62476">MTSFSSSVIIILLIALLIATDLATSHYIIPRKKPKPRYTPLTHEITFNVGRKVLDPDGFFRRVWTVNGQFPGQEIHAFQNDRLKVHVINNLGDEATAFHWHGIFQTGTPWYDGVPGGTQCPIPAGEEFTYDFQLLQSGTYWWHSHYFAQYVDGLAGPLIIDDPQDPYFQAYDEEFIVTLHDWYHTESSELIKNLMKPLQAGYAEPVPDSGLINGRNNYNCKLAPVGTKCIPNNSLSTFVFQQGKRYRIRIINMSADDSFDFSIDEHLLEVMEVDGVLTKSKQVTTLSIDAGQRYSVIVKADQIIKNFWMRAEMGIDSTDKGVNPHIRAIVHYEGASFDKPTTQDWVNKTDLDPMTLQPYFSDPVPSPVGTQFILTIDIRLDANNYTKGFVNNSTFKLDLDNPSLDRAIRNLSIDGPNANVYTFDKPGEVVQVILQNVHDEDHPFHMHGHHFWILGTGEGLFDKNNATLNLIDPIKRDTQDVPAKGWLVIRFVADNPGVWTFHCHLEWHLEEGLSLQFLELPTILKTFKQPETVTSLCKSNSNSTNAPTTTY</sequence>
<protein>
    <submittedName>
        <fullName evidence="9">9559_t:CDS:1</fullName>
    </submittedName>
</protein>
<dbReference type="CDD" id="cd13901">
    <property type="entry name" value="CuRO_3_MaLCC_like"/>
    <property type="match status" value="1"/>
</dbReference>
<accession>A0A9N9FHC9</accession>
<keyword evidence="3" id="KW-0560">Oxidoreductase</keyword>
<keyword evidence="10" id="KW-1185">Reference proteome</keyword>
<dbReference type="PANTHER" id="PTHR11709">
    <property type="entry name" value="MULTI-COPPER OXIDASE"/>
    <property type="match status" value="1"/>
</dbReference>
<feature type="domain" description="Plastocyanin-like" evidence="6">
    <location>
        <begin position="173"/>
        <end position="335"/>
    </location>
</feature>
<dbReference type="OrthoDB" id="2121828at2759"/>
<dbReference type="InterPro" id="IPR008972">
    <property type="entry name" value="Cupredoxin"/>
</dbReference>
<keyword evidence="5" id="KW-0732">Signal</keyword>
<dbReference type="PROSITE" id="PS00079">
    <property type="entry name" value="MULTICOPPER_OXIDASE1"/>
    <property type="match status" value="2"/>
</dbReference>
<evidence type="ECO:0000259" key="6">
    <source>
        <dbReference type="Pfam" id="PF00394"/>
    </source>
</evidence>
<dbReference type="InterPro" id="IPR001117">
    <property type="entry name" value="Cu-oxidase_2nd"/>
</dbReference>
<dbReference type="Pfam" id="PF07731">
    <property type="entry name" value="Cu-oxidase_2"/>
    <property type="match status" value="1"/>
</dbReference>
<feature type="signal peptide" evidence="5">
    <location>
        <begin position="1"/>
        <end position="25"/>
    </location>
</feature>
<gene>
    <name evidence="9" type="ORF">ALEPTO_LOCUS5185</name>
</gene>
<dbReference type="Gene3D" id="2.60.40.420">
    <property type="entry name" value="Cupredoxins - blue copper proteins"/>
    <property type="match status" value="3"/>
</dbReference>
<dbReference type="Proteomes" id="UP000789508">
    <property type="component" value="Unassembled WGS sequence"/>
</dbReference>
<dbReference type="InterPro" id="IPR045087">
    <property type="entry name" value="Cu-oxidase_fam"/>
</dbReference>
<dbReference type="PROSITE" id="PS00080">
    <property type="entry name" value="MULTICOPPER_OXIDASE2"/>
    <property type="match status" value="1"/>
</dbReference>
<evidence type="ECO:0000256" key="1">
    <source>
        <dbReference type="ARBA" id="ARBA00010609"/>
    </source>
</evidence>
<dbReference type="FunFam" id="2.60.40.420:FF:000045">
    <property type="entry name" value="Laccase 2"/>
    <property type="match status" value="1"/>
</dbReference>
<evidence type="ECO:0000259" key="8">
    <source>
        <dbReference type="Pfam" id="PF07732"/>
    </source>
</evidence>
<dbReference type="Pfam" id="PF07732">
    <property type="entry name" value="Cu-oxidase_3"/>
    <property type="match status" value="1"/>
</dbReference>
<evidence type="ECO:0000259" key="7">
    <source>
        <dbReference type="Pfam" id="PF07731"/>
    </source>
</evidence>